<dbReference type="Proteomes" id="UP000195897">
    <property type="component" value="Unassembled WGS sequence"/>
</dbReference>
<evidence type="ECO:0000259" key="3">
    <source>
        <dbReference type="Pfam" id="PF18705"/>
    </source>
</evidence>
<accession>A0A1Y4LBL6</accession>
<dbReference type="RefSeq" id="WP_087373592.1">
    <property type="nucleotide sequence ID" value="NZ_NFKK01000012.1"/>
</dbReference>
<evidence type="ECO:0000259" key="2">
    <source>
        <dbReference type="Pfam" id="PF13786"/>
    </source>
</evidence>
<evidence type="ECO:0000256" key="1">
    <source>
        <dbReference type="SAM" id="Phobius"/>
    </source>
</evidence>
<dbReference type="InterPro" id="IPR040680">
    <property type="entry name" value="DUF5643"/>
</dbReference>
<organism evidence="4 5">
    <name type="scientific">Butyricicoccus pullicaecorum</name>
    <dbReference type="NCBI Taxonomy" id="501571"/>
    <lineage>
        <taxon>Bacteria</taxon>
        <taxon>Bacillati</taxon>
        <taxon>Bacillota</taxon>
        <taxon>Clostridia</taxon>
        <taxon>Eubacteriales</taxon>
        <taxon>Butyricicoccaceae</taxon>
        <taxon>Butyricicoccus</taxon>
    </lineage>
</organism>
<protein>
    <recommendedName>
        <fullName evidence="6">DUF4179 domain-containing protein</fullName>
    </recommendedName>
</protein>
<dbReference type="InterPro" id="IPR025436">
    <property type="entry name" value="DUF4179"/>
</dbReference>
<name>A0A1Y4LBL6_9FIRM</name>
<dbReference type="Pfam" id="PF18705">
    <property type="entry name" value="DUF5643"/>
    <property type="match status" value="1"/>
</dbReference>
<evidence type="ECO:0000313" key="4">
    <source>
        <dbReference type="EMBL" id="OUP52191.1"/>
    </source>
</evidence>
<feature type="domain" description="DUF5643" evidence="3">
    <location>
        <begin position="257"/>
        <end position="354"/>
    </location>
</feature>
<gene>
    <name evidence="4" type="ORF">B5F17_10255</name>
</gene>
<keyword evidence="1" id="KW-0812">Transmembrane</keyword>
<keyword evidence="1" id="KW-0472">Membrane</keyword>
<keyword evidence="1" id="KW-1133">Transmembrane helix</keyword>
<sequence length="473" mass="53252">MKRNEAWEDLLTQAEQIPEELETRLNRTIARAERREKRRRWLKPLIGVTGTAAAFVLLVNSSVTFALAASRVPIVRELVEAVAFDPSLKAAVAHDYVQLVGDTYTQDGVTVTIEYLIADPMNVSVFYSLSDEQGRELELVPDLFDADGNSLPVSVSFGEERIERNESGKGLFDTIRGYLGLDKVQKTLYTWRLHASKEGVIQTQMQLKVEVRNLEHWKDAEWNAFDEPEAQESRAPEVMFTLDIPLTIEPQFLKSGRVFPVNQTVDVLGQKLTIDEIAIYPSNTRIIWHTDPENDAWLTYLPFYLTDEHGNRVDGIQNGISGTGKDRGYGGGTVWLDSAWYDTAEHLTLHLDDAAIVPKDQDTVLLQADGQLVGLPDYIEQLEPDPYGDEAAFTFRIRTQKGTYHTNTSSFNGYVDADGQTDSFDSISTYVMSEAENTFTNSYPMPQGVRYPLTLFVDFAPGQKLENPIEVHT</sequence>
<dbReference type="Pfam" id="PF13786">
    <property type="entry name" value="DUF4179"/>
    <property type="match status" value="1"/>
</dbReference>
<dbReference type="AlphaFoldDB" id="A0A1Y4LBL6"/>
<feature type="transmembrane region" description="Helical" evidence="1">
    <location>
        <begin position="45"/>
        <end position="68"/>
    </location>
</feature>
<feature type="domain" description="DUF4179" evidence="2">
    <location>
        <begin position="37"/>
        <end position="130"/>
    </location>
</feature>
<evidence type="ECO:0008006" key="6">
    <source>
        <dbReference type="Google" id="ProtNLM"/>
    </source>
</evidence>
<comment type="caution">
    <text evidence="4">The sequence shown here is derived from an EMBL/GenBank/DDBJ whole genome shotgun (WGS) entry which is preliminary data.</text>
</comment>
<evidence type="ECO:0000313" key="5">
    <source>
        <dbReference type="Proteomes" id="UP000195897"/>
    </source>
</evidence>
<proteinExistence type="predicted"/>
<dbReference type="Gene3D" id="2.60.40.1630">
    <property type="entry name" value="bacillus anthracis domain"/>
    <property type="match status" value="1"/>
</dbReference>
<dbReference type="EMBL" id="NFKK01000012">
    <property type="protein sequence ID" value="OUP52191.1"/>
    <property type="molecule type" value="Genomic_DNA"/>
</dbReference>
<reference evidence="5" key="1">
    <citation type="submission" date="2017-04" db="EMBL/GenBank/DDBJ databases">
        <title>Function of individual gut microbiota members based on whole genome sequencing of pure cultures obtained from chicken caecum.</title>
        <authorList>
            <person name="Medvecky M."/>
            <person name="Cejkova D."/>
            <person name="Polansky O."/>
            <person name="Karasova D."/>
            <person name="Kubasova T."/>
            <person name="Cizek A."/>
            <person name="Rychlik I."/>
        </authorList>
    </citation>
    <scope>NUCLEOTIDE SEQUENCE [LARGE SCALE GENOMIC DNA]</scope>
    <source>
        <strain evidence="5">An180</strain>
    </source>
</reference>